<dbReference type="InterPro" id="IPR043502">
    <property type="entry name" value="DNA/RNA_pol_sf"/>
</dbReference>
<evidence type="ECO:0000313" key="4">
    <source>
        <dbReference type="Proteomes" id="UP000502823"/>
    </source>
</evidence>
<feature type="domain" description="Reverse transcriptase" evidence="2">
    <location>
        <begin position="375"/>
        <end position="647"/>
    </location>
</feature>
<name>A0A6L2PQA9_COPFO</name>
<comment type="caution">
    <text evidence="3">The sequence shown here is derived from an EMBL/GenBank/DDBJ whole genome shotgun (WGS) entry which is preliminary data.</text>
</comment>
<sequence>MEGSPSGNFQYFIDNLEKILIMMYTTTKEIIICGAFNINYLTDSTYKQVLDSLLASCGLCSAAQFPTRIQNKSSSAIDNLFINTLKFSNFSLNPIINGLSDHDVQILIICNIFEKNGNNYFYVNRKFDKYSINDFSIKLSHESWEDIFSENNVNIIFNNFLDRYLKILYSSFATKKVHYRSGNKAWLTQGIKISCINKRTVFLILRNTNDPNVSEYYTRDCRILTKVIKLAKKSYYNSNTTHSNNKNKTSWNIIKNISNIKPTAQSITSIKINGNLSYNGQTTAESFNKYSVSIAQNLLVNKHKVNYDNPILYLFKAFTQPFPAIKLKCVSSKGTEDITKSLKIKDSHGYDRITTKILKMSIPYISFPLTYICNRILPSGIFPMKLKFSEIKPIFKGLKNDTSNYRPVSLLTSFSKIFEKVIYKRLYQHINHNHILVDEQFGFRQASSTDIVAYKLTKNILTALSNKMVVGGSFCDLHKAFVCVNYILLSQMEFYGISGKANNLIKSYLQDRYQRALVDLDSIKYYSEWQPVTDGVPQGSILGPLLFLLCVNDLPNIRSDTCNPVLYADDTSLIIPNSDIQRLEKHINTTIIQLNRWFNSNLLLLDLEKTHSLQFLTKNTKAPDLHISYANKKISSIQSTKFLGLLIDNNLSWHCHIDQMIPKLNKASYIIRSLKQYAVLATYLEPSIPDRELISTLQFHFPPFIQIILATAPLQRVQDAVDILKRYEMMANHDPGPKPNPVPPTRDNPSCSFQSRGNDRTEDANHFVRQTYYLRGSNFTRNGPNSQNTYTRNRADFGKNAGRYGEPSQMPQPLGLQDMNPNAPAFRQNPRQDDSNDHSRQDQEPEGNIIQGQVGGVITKIDEVAIYYLNDLGLPTSPHVKLMFADKEITAIADSGAEVCLMSEKIYEELILPVLPTWHKVNNVTPLLWENELTEQIPHLELINTSQLNVTEAILSNNDVVTKEELSSDTHLEGERCPWALLEISIKVMVYPPGDEMPHLTRCTDHLGSWIQLFHIQRGTKDSTLCSKGNGQVKMQNGSHCKMCDQQTRTSCGNWFQDTTQ</sequence>
<keyword evidence="4" id="KW-1185">Reference proteome</keyword>
<accession>A0A6L2PQA9</accession>
<dbReference type="InParanoid" id="A0A6L2PQA9"/>
<evidence type="ECO:0000259" key="2">
    <source>
        <dbReference type="PROSITE" id="PS50878"/>
    </source>
</evidence>
<dbReference type="Pfam" id="PF00078">
    <property type="entry name" value="RVT_1"/>
    <property type="match status" value="1"/>
</dbReference>
<dbReference type="EMBL" id="BLKM01008464">
    <property type="protein sequence ID" value="GFG33750.1"/>
    <property type="molecule type" value="Genomic_DNA"/>
</dbReference>
<gene>
    <name evidence="3" type="ORF">Cfor_05485</name>
</gene>
<dbReference type="PROSITE" id="PS50878">
    <property type="entry name" value="RT_POL"/>
    <property type="match status" value="1"/>
</dbReference>
<proteinExistence type="predicted"/>
<dbReference type="GO" id="GO:0071897">
    <property type="term" value="P:DNA biosynthetic process"/>
    <property type="evidence" value="ECO:0007669"/>
    <property type="project" value="UniProtKB-ARBA"/>
</dbReference>
<evidence type="ECO:0000313" key="3">
    <source>
        <dbReference type="EMBL" id="GFG33750.1"/>
    </source>
</evidence>
<dbReference type="SUPFAM" id="SSF56672">
    <property type="entry name" value="DNA/RNA polymerases"/>
    <property type="match status" value="1"/>
</dbReference>
<feature type="compositionally biased region" description="Polar residues" evidence="1">
    <location>
        <begin position="747"/>
        <end position="756"/>
    </location>
</feature>
<dbReference type="InterPro" id="IPR000477">
    <property type="entry name" value="RT_dom"/>
</dbReference>
<reference evidence="4" key="1">
    <citation type="submission" date="2020-01" db="EMBL/GenBank/DDBJ databases">
        <title>Draft genome sequence of the Termite Coptotermes fromosanus.</title>
        <authorList>
            <person name="Itakura S."/>
            <person name="Yosikawa Y."/>
            <person name="Umezawa K."/>
        </authorList>
    </citation>
    <scope>NUCLEOTIDE SEQUENCE [LARGE SCALE GENOMIC DNA]</scope>
</reference>
<dbReference type="InterPro" id="IPR001969">
    <property type="entry name" value="Aspartic_peptidase_AS"/>
</dbReference>
<dbReference type="GO" id="GO:0006508">
    <property type="term" value="P:proteolysis"/>
    <property type="evidence" value="ECO:0007669"/>
    <property type="project" value="InterPro"/>
</dbReference>
<feature type="compositionally biased region" description="Pro residues" evidence="1">
    <location>
        <begin position="737"/>
        <end position="746"/>
    </location>
</feature>
<evidence type="ECO:0000256" key="1">
    <source>
        <dbReference type="SAM" id="MobiDB-lite"/>
    </source>
</evidence>
<dbReference type="PROSITE" id="PS00141">
    <property type="entry name" value="ASP_PROTEASE"/>
    <property type="match status" value="1"/>
</dbReference>
<dbReference type="CDD" id="cd01650">
    <property type="entry name" value="RT_nLTR_like"/>
    <property type="match status" value="1"/>
</dbReference>
<feature type="compositionally biased region" description="Basic and acidic residues" evidence="1">
    <location>
        <begin position="757"/>
        <end position="766"/>
    </location>
</feature>
<dbReference type="OrthoDB" id="414730at2759"/>
<feature type="region of interest" description="Disordered" evidence="1">
    <location>
        <begin position="731"/>
        <end position="851"/>
    </location>
</feature>
<feature type="compositionally biased region" description="Polar residues" evidence="1">
    <location>
        <begin position="777"/>
        <end position="792"/>
    </location>
</feature>
<feature type="compositionally biased region" description="Basic and acidic residues" evidence="1">
    <location>
        <begin position="830"/>
        <end position="843"/>
    </location>
</feature>
<dbReference type="PANTHER" id="PTHR33332">
    <property type="entry name" value="REVERSE TRANSCRIPTASE DOMAIN-CONTAINING PROTEIN"/>
    <property type="match status" value="1"/>
</dbReference>
<protein>
    <recommendedName>
        <fullName evidence="2">Reverse transcriptase domain-containing protein</fullName>
    </recommendedName>
</protein>
<dbReference type="AlphaFoldDB" id="A0A6L2PQA9"/>
<dbReference type="GO" id="GO:0004190">
    <property type="term" value="F:aspartic-type endopeptidase activity"/>
    <property type="evidence" value="ECO:0007669"/>
    <property type="project" value="InterPro"/>
</dbReference>
<dbReference type="Proteomes" id="UP000502823">
    <property type="component" value="Unassembled WGS sequence"/>
</dbReference>
<organism evidence="3 4">
    <name type="scientific">Coptotermes formosanus</name>
    <name type="common">Formosan subterranean termite</name>
    <dbReference type="NCBI Taxonomy" id="36987"/>
    <lineage>
        <taxon>Eukaryota</taxon>
        <taxon>Metazoa</taxon>
        <taxon>Ecdysozoa</taxon>
        <taxon>Arthropoda</taxon>
        <taxon>Hexapoda</taxon>
        <taxon>Insecta</taxon>
        <taxon>Pterygota</taxon>
        <taxon>Neoptera</taxon>
        <taxon>Polyneoptera</taxon>
        <taxon>Dictyoptera</taxon>
        <taxon>Blattodea</taxon>
        <taxon>Blattoidea</taxon>
        <taxon>Termitoidae</taxon>
        <taxon>Rhinotermitidae</taxon>
        <taxon>Coptotermes</taxon>
    </lineage>
</organism>